<reference evidence="3" key="1">
    <citation type="submission" date="2018-01" db="EMBL/GenBank/DDBJ databases">
        <title>An insight into the sialome of Amazonian anophelines.</title>
        <authorList>
            <person name="Ribeiro J.M."/>
            <person name="Scarpassa V."/>
            <person name="Calvo E."/>
        </authorList>
    </citation>
    <scope>NUCLEOTIDE SEQUENCE</scope>
</reference>
<name>A0A2M4D8L8_ANODA</name>
<dbReference type="AlphaFoldDB" id="A0A2M4D8L8"/>
<feature type="chain" id="PRO_5014992816" evidence="2">
    <location>
        <begin position="19"/>
        <end position="72"/>
    </location>
</feature>
<evidence type="ECO:0000256" key="1">
    <source>
        <dbReference type="SAM" id="MobiDB-lite"/>
    </source>
</evidence>
<evidence type="ECO:0000256" key="2">
    <source>
        <dbReference type="SAM" id="SignalP"/>
    </source>
</evidence>
<evidence type="ECO:0000313" key="3">
    <source>
        <dbReference type="EMBL" id="MBW73920.1"/>
    </source>
</evidence>
<organism evidence="3">
    <name type="scientific">Anopheles darlingi</name>
    <name type="common">Mosquito</name>
    <dbReference type="NCBI Taxonomy" id="43151"/>
    <lineage>
        <taxon>Eukaryota</taxon>
        <taxon>Metazoa</taxon>
        <taxon>Ecdysozoa</taxon>
        <taxon>Arthropoda</taxon>
        <taxon>Hexapoda</taxon>
        <taxon>Insecta</taxon>
        <taxon>Pterygota</taxon>
        <taxon>Neoptera</taxon>
        <taxon>Endopterygota</taxon>
        <taxon>Diptera</taxon>
        <taxon>Nematocera</taxon>
        <taxon>Culicoidea</taxon>
        <taxon>Culicidae</taxon>
        <taxon>Anophelinae</taxon>
        <taxon>Anopheles</taxon>
    </lineage>
</organism>
<sequence>MTCGKLLVCAWLLSRFTFSPFNRTTDRLLADLHFHYPIRSVDTRPGGGGRDKAMPAKRKVKTTRGSKFEGYH</sequence>
<feature type="compositionally biased region" description="Basic residues" evidence="1">
    <location>
        <begin position="55"/>
        <end position="64"/>
    </location>
</feature>
<feature type="region of interest" description="Disordered" evidence="1">
    <location>
        <begin position="43"/>
        <end position="72"/>
    </location>
</feature>
<dbReference type="EMBL" id="GGFL01009742">
    <property type="protein sequence ID" value="MBW73920.1"/>
    <property type="molecule type" value="Transcribed_RNA"/>
</dbReference>
<keyword evidence="2" id="KW-0732">Signal</keyword>
<feature type="signal peptide" evidence="2">
    <location>
        <begin position="1"/>
        <end position="18"/>
    </location>
</feature>
<proteinExistence type="predicted"/>
<accession>A0A2M4D8L8</accession>
<protein>
    <submittedName>
        <fullName evidence="3">Putative secreted protein</fullName>
    </submittedName>
</protein>